<sequence>MTNFIRKSFILLFSAFIFHIVLKFNDWLNVNFGNLSIFILIMTAFTAAVIWTALQLDKWLAARRFQILIKSIVNSLIILFFIYQLFTPYFYTDQYLQTAGLEQIETYYQLSNEELTDQDRSRMAESSLVEGMAFATLTTNHYPKQPLKDVKPMDLQRSYYHYDMIVELKQKNAQTKVYQFTFAREEGKFKIKGITQLKAEE</sequence>
<keyword evidence="1" id="KW-1133">Transmembrane helix</keyword>
<dbReference type="EMBL" id="BAAADO010000003">
    <property type="protein sequence ID" value="GAA0492615.1"/>
    <property type="molecule type" value="Genomic_DNA"/>
</dbReference>
<keyword evidence="1" id="KW-0472">Membrane</keyword>
<feature type="transmembrane region" description="Helical" evidence="1">
    <location>
        <begin position="67"/>
        <end position="86"/>
    </location>
</feature>
<feature type="transmembrane region" description="Helical" evidence="1">
    <location>
        <begin position="33"/>
        <end position="55"/>
    </location>
</feature>
<evidence type="ECO:0000256" key="1">
    <source>
        <dbReference type="SAM" id="Phobius"/>
    </source>
</evidence>
<gene>
    <name evidence="2" type="ORF">GCM10008986_18730</name>
</gene>
<comment type="caution">
    <text evidence="2">The sequence shown here is derived from an EMBL/GenBank/DDBJ whole genome shotgun (WGS) entry which is preliminary data.</text>
</comment>
<evidence type="ECO:0008006" key="4">
    <source>
        <dbReference type="Google" id="ProtNLM"/>
    </source>
</evidence>
<name>A0ABN1BAH4_9BACI</name>
<keyword evidence="3" id="KW-1185">Reference proteome</keyword>
<evidence type="ECO:0000313" key="3">
    <source>
        <dbReference type="Proteomes" id="UP001500880"/>
    </source>
</evidence>
<organism evidence="2 3">
    <name type="scientific">Salinibacillus aidingensis</name>
    <dbReference type="NCBI Taxonomy" id="237684"/>
    <lineage>
        <taxon>Bacteria</taxon>
        <taxon>Bacillati</taxon>
        <taxon>Bacillota</taxon>
        <taxon>Bacilli</taxon>
        <taxon>Bacillales</taxon>
        <taxon>Bacillaceae</taxon>
        <taxon>Salinibacillus</taxon>
    </lineage>
</organism>
<dbReference type="Proteomes" id="UP001500880">
    <property type="component" value="Unassembled WGS sequence"/>
</dbReference>
<protein>
    <recommendedName>
        <fullName evidence="4">Competence protein ComGF</fullName>
    </recommendedName>
</protein>
<accession>A0ABN1BAH4</accession>
<evidence type="ECO:0000313" key="2">
    <source>
        <dbReference type="EMBL" id="GAA0492615.1"/>
    </source>
</evidence>
<reference evidence="2 3" key="1">
    <citation type="journal article" date="2019" name="Int. J. Syst. Evol. Microbiol.">
        <title>The Global Catalogue of Microorganisms (GCM) 10K type strain sequencing project: providing services to taxonomists for standard genome sequencing and annotation.</title>
        <authorList>
            <consortium name="The Broad Institute Genomics Platform"/>
            <consortium name="The Broad Institute Genome Sequencing Center for Infectious Disease"/>
            <person name="Wu L."/>
            <person name="Ma J."/>
        </authorList>
    </citation>
    <scope>NUCLEOTIDE SEQUENCE [LARGE SCALE GENOMIC DNA]</scope>
    <source>
        <strain evidence="2 3">JCM 12389</strain>
    </source>
</reference>
<proteinExistence type="predicted"/>
<keyword evidence="1" id="KW-0812">Transmembrane</keyword>